<dbReference type="EMBL" id="BARS01027314">
    <property type="protein sequence ID" value="GAG10556.1"/>
    <property type="molecule type" value="Genomic_DNA"/>
</dbReference>
<dbReference type="AlphaFoldDB" id="X0WD05"/>
<protein>
    <submittedName>
        <fullName evidence="1">Uncharacterized protein</fullName>
    </submittedName>
</protein>
<accession>X0WD05</accession>
<comment type="caution">
    <text evidence="1">The sequence shown here is derived from an EMBL/GenBank/DDBJ whole genome shotgun (WGS) entry which is preliminary data.</text>
</comment>
<sequence length="120" mass="12975">MKSGNGKNKKSKIAPSFSVVRSLNDLGEAETLDGYKVGREDKIFILKWGRFVICASYDNHFIYEDKSGKPNRWAHMCTCGSAAVIVGSNAYAGDASPTDTGELLVCLLHAQYGKHADGSS</sequence>
<reference evidence="1" key="1">
    <citation type="journal article" date="2014" name="Front. Microbiol.">
        <title>High frequency of phylogenetically diverse reductive dehalogenase-homologous genes in deep subseafloor sedimentary metagenomes.</title>
        <authorList>
            <person name="Kawai M."/>
            <person name="Futagami T."/>
            <person name="Toyoda A."/>
            <person name="Takaki Y."/>
            <person name="Nishi S."/>
            <person name="Hori S."/>
            <person name="Arai W."/>
            <person name="Tsubouchi T."/>
            <person name="Morono Y."/>
            <person name="Uchiyama I."/>
            <person name="Ito T."/>
            <person name="Fujiyama A."/>
            <person name="Inagaki F."/>
            <person name="Takami H."/>
        </authorList>
    </citation>
    <scope>NUCLEOTIDE SEQUENCE</scope>
    <source>
        <strain evidence="1">Expedition CK06-06</strain>
    </source>
</reference>
<proteinExistence type="predicted"/>
<evidence type="ECO:0000313" key="1">
    <source>
        <dbReference type="EMBL" id="GAG10556.1"/>
    </source>
</evidence>
<organism evidence="1">
    <name type="scientific">marine sediment metagenome</name>
    <dbReference type="NCBI Taxonomy" id="412755"/>
    <lineage>
        <taxon>unclassified sequences</taxon>
        <taxon>metagenomes</taxon>
        <taxon>ecological metagenomes</taxon>
    </lineage>
</organism>
<name>X0WD05_9ZZZZ</name>
<gene>
    <name evidence="1" type="ORF">S01H1_42917</name>
</gene>